<keyword evidence="3" id="KW-1185">Reference proteome</keyword>
<feature type="transmembrane region" description="Helical" evidence="1">
    <location>
        <begin position="43"/>
        <end position="61"/>
    </location>
</feature>
<dbReference type="EMBL" id="RKMG01000015">
    <property type="protein sequence ID" value="RPA60472.1"/>
    <property type="molecule type" value="Genomic_DNA"/>
</dbReference>
<evidence type="ECO:0000313" key="3">
    <source>
        <dbReference type="Proteomes" id="UP000273977"/>
    </source>
</evidence>
<dbReference type="RefSeq" id="WP_123780108.1">
    <property type="nucleotide sequence ID" value="NZ_RKMG01000015.1"/>
</dbReference>
<comment type="caution">
    <text evidence="2">The sequence shown here is derived from an EMBL/GenBank/DDBJ whole genome shotgun (WGS) entry which is preliminary data.</text>
</comment>
<sequence length="74" mass="8602">MSERNDHTQLKAVWRQYKGRIVGLLSAFLFALLWVIFNFATAALVFIIAGIGYLVGAYFDGKLDVREWLRFFTR</sequence>
<dbReference type="OrthoDB" id="2134890at2"/>
<accession>A0A3N4GCI5</accession>
<dbReference type="Proteomes" id="UP000273977">
    <property type="component" value="Unassembled WGS sequence"/>
</dbReference>
<gene>
    <name evidence="2" type="ORF">EF384_05650</name>
</gene>
<protein>
    <submittedName>
        <fullName evidence="2">DUF2273 domain-containing protein</fullName>
    </submittedName>
</protein>
<evidence type="ECO:0000256" key="1">
    <source>
        <dbReference type="SAM" id="Phobius"/>
    </source>
</evidence>
<proteinExistence type="predicted"/>
<keyword evidence="1" id="KW-1133">Transmembrane helix</keyword>
<organism evidence="2 3">
    <name type="scientific">Aerococcus agrisoli</name>
    <dbReference type="NCBI Taxonomy" id="2487350"/>
    <lineage>
        <taxon>Bacteria</taxon>
        <taxon>Bacillati</taxon>
        <taxon>Bacillota</taxon>
        <taxon>Bacilli</taxon>
        <taxon>Lactobacillales</taxon>
        <taxon>Aerococcaceae</taxon>
        <taxon>Aerococcus</taxon>
    </lineage>
</organism>
<keyword evidence="1" id="KW-0472">Membrane</keyword>
<dbReference type="AlphaFoldDB" id="A0A3N4GCI5"/>
<dbReference type="Pfam" id="PF10031">
    <property type="entry name" value="DUF2273"/>
    <property type="match status" value="1"/>
</dbReference>
<dbReference type="InterPro" id="IPR018730">
    <property type="entry name" value="DUF2273"/>
</dbReference>
<reference evidence="2 3" key="1">
    <citation type="submission" date="2018-11" db="EMBL/GenBank/DDBJ databases">
        <title>Aerococcus sp. SJQ22, whole genome shotgun sequence.</title>
        <authorList>
            <person name="Sun L."/>
            <person name="Gao X."/>
            <person name="Chen W."/>
            <person name="Huang K."/>
        </authorList>
    </citation>
    <scope>NUCLEOTIDE SEQUENCE [LARGE SCALE GENOMIC DNA]</scope>
    <source>
        <strain evidence="2 3">SJQ22</strain>
    </source>
</reference>
<name>A0A3N4GCI5_9LACT</name>
<evidence type="ECO:0000313" key="2">
    <source>
        <dbReference type="EMBL" id="RPA60472.1"/>
    </source>
</evidence>
<keyword evidence="1" id="KW-0812">Transmembrane</keyword>